<name>A0A1M6U283_9FLAO</name>
<dbReference type="InterPro" id="IPR025250">
    <property type="entry name" value="DUF4199"/>
</dbReference>
<dbReference type="STRING" id="1434701.SAMN05443634_102178"/>
<reference evidence="4" key="3">
    <citation type="submission" date="2016-11" db="EMBL/GenBank/DDBJ databases">
        <authorList>
            <person name="Varghese N."/>
            <person name="Submissions S."/>
        </authorList>
    </citation>
    <scope>NUCLEOTIDE SEQUENCE [LARGE SCALE GENOMIC DNA]</scope>
    <source>
        <strain evidence="4">DSM 27989</strain>
    </source>
</reference>
<reference evidence="5" key="4">
    <citation type="journal article" date="2019" name="Int. J. Syst. Evol. Microbiol.">
        <title>The Global Catalogue of Microorganisms (GCM) 10K type strain sequencing project: providing services to taxonomists for standard genome sequencing and annotation.</title>
        <authorList>
            <consortium name="The Broad Institute Genomics Platform"/>
            <consortium name="The Broad Institute Genome Sequencing Center for Infectious Disease"/>
            <person name="Wu L."/>
            <person name="Ma J."/>
        </authorList>
    </citation>
    <scope>NUCLEOTIDE SEQUENCE [LARGE SCALE GENOMIC DNA]</scope>
    <source>
        <strain evidence="5">CGMCC 1.12707</strain>
    </source>
</reference>
<dbReference type="EMBL" id="BMFL01000021">
    <property type="protein sequence ID" value="GGF08735.1"/>
    <property type="molecule type" value="Genomic_DNA"/>
</dbReference>
<dbReference type="AlphaFoldDB" id="A0A1M6U283"/>
<reference evidence="3" key="2">
    <citation type="submission" date="2016-11" db="EMBL/GenBank/DDBJ databases">
        <authorList>
            <person name="Jaros S."/>
            <person name="Januszkiewicz K."/>
            <person name="Wedrychowicz H."/>
        </authorList>
    </citation>
    <scope>NUCLEOTIDE SEQUENCE [LARGE SCALE GENOMIC DNA]</scope>
    <source>
        <strain evidence="3">DSM 27989</strain>
    </source>
</reference>
<dbReference type="Pfam" id="PF13858">
    <property type="entry name" value="DUF4199"/>
    <property type="match status" value="1"/>
</dbReference>
<reference evidence="2" key="1">
    <citation type="journal article" date="2014" name="Int. J. Syst. Evol. Microbiol.">
        <title>Complete genome of a new Firmicutes species belonging to the dominant human colonic microbiota ('Ruminococcus bicirculans') reveals two chromosomes and a selective capacity to utilize plant glucans.</title>
        <authorList>
            <consortium name="NISC Comparative Sequencing Program"/>
            <person name="Wegmann U."/>
            <person name="Louis P."/>
            <person name="Goesmann A."/>
            <person name="Henrissat B."/>
            <person name="Duncan S.H."/>
            <person name="Flint H.J."/>
        </authorList>
    </citation>
    <scope>NUCLEOTIDE SEQUENCE</scope>
    <source>
        <strain evidence="2">CGMCC 1.12707</strain>
    </source>
</reference>
<sequence>MISFNKIFKNSLVLTTITLGLFFALYLYFSTNGSVTVKDYYIYSFMICCFIILPLYAIYCFVTILNLSKAKAKTRQNNPETGEYGEGLMTFKEGFKTGFYTIFFAGIMSLIVIFVFFNTYGEWAQDSLKQGLLDTFTANMSDAKTAKDIETFRNSDDYKTLNLFTTKNFFGLFSIFLSFYIAIAALFSQFLKKRVF</sequence>
<keyword evidence="1" id="KW-0472">Membrane</keyword>
<protein>
    <recommendedName>
        <fullName evidence="6">DUF4199 domain-containing protein</fullName>
    </recommendedName>
</protein>
<evidence type="ECO:0000313" key="4">
    <source>
        <dbReference type="Proteomes" id="UP000184120"/>
    </source>
</evidence>
<dbReference type="Proteomes" id="UP000650994">
    <property type="component" value="Unassembled WGS sequence"/>
</dbReference>
<feature type="transmembrane region" description="Helical" evidence="1">
    <location>
        <begin position="12"/>
        <end position="29"/>
    </location>
</feature>
<accession>A0A1M6U283</accession>
<reference evidence="2" key="5">
    <citation type="submission" date="2024-05" db="EMBL/GenBank/DDBJ databases">
        <authorList>
            <person name="Sun Q."/>
            <person name="Zhou Y."/>
        </authorList>
    </citation>
    <scope>NUCLEOTIDE SEQUENCE</scope>
    <source>
        <strain evidence="2">CGMCC 1.12707</strain>
    </source>
</reference>
<evidence type="ECO:0000313" key="5">
    <source>
        <dbReference type="Proteomes" id="UP000650994"/>
    </source>
</evidence>
<gene>
    <name evidence="2" type="ORF">GCM10010984_27330</name>
    <name evidence="3" type="ORF">SAMN05443634_102178</name>
</gene>
<organism evidence="3 4">
    <name type="scientific">Chishuiella changwenlii</name>
    <dbReference type="NCBI Taxonomy" id="1434701"/>
    <lineage>
        <taxon>Bacteria</taxon>
        <taxon>Pseudomonadati</taxon>
        <taxon>Bacteroidota</taxon>
        <taxon>Flavobacteriia</taxon>
        <taxon>Flavobacteriales</taxon>
        <taxon>Weeksellaceae</taxon>
        <taxon>Chishuiella</taxon>
    </lineage>
</organism>
<feature type="transmembrane region" description="Helical" evidence="1">
    <location>
        <begin position="98"/>
        <end position="117"/>
    </location>
</feature>
<keyword evidence="5" id="KW-1185">Reference proteome</keyword>
<evidence type="ECO:0008006" key="6">
    <source>
        <dbReference type="Google" id="ProtNLM"/>
    </source>
</evidence>
<dbReference type="EMBL" id="FRBH01000002">
    <property type="protein sequence ID" value="SHK63269.1"/>
    <property type="molecule type" value="Genomic_DNA"/>
</dbReference>
<dbReference type="OrthoDB" id="1273153at2"/>
<proteinExistence type="predicted"/>
<evidence type="ECO:0000313" key="2">
    <source>
        <dbReference type="EMBL" id="GGF08735.1"/>
    </source>
</evidence>
<evidence type="ECO:0000256" key="1">
    <source>
        <dbReference type="SAM" id="Phobius"/>
    </source>
</evidence>
<feature type="transmembrane region" description="Helical" evidence="1">
    <location>
        <begin position="41"/>
        <end position="67"/>
    </location>
</feature>
<keyword evidence="1" id="KW-1133">Transmembrane helix</keyword>
<keyword evidence="1" id="KW-0812">Transmembrane</keyword>
<feature type="transmembrane region" description="Helical" evidence="1">
    <location>
        <begin position="169"/>
        <end position="191"/>
    </location>
</feature>
<evidence type="ECO:0000313" key="3">
    <source>
        <dbReference type="EMBL" id="SHK63269.1"/>
    </source>
</evidence>
<dbReference type="Proteomes" id="UP000184120">
    <property type="component" value="Unassembled WGS sequence"/>
</dbReference>